<dbReference type="SUPFAM" id="SSF89095">
    <property type="entry name" value="GatB/YqeY motif"/>
    <property type="match status" value="1"/>
</dbReference>
<dbReference type="InterPro" id="IPR019004">
    <property type="entry name" value="YqeY/Aim41"/>
</dbReference>
<name>A0A0G3WKJ8_9BACT</name>
<dbReference type="PANTHER" id="PTHR28055">
    <property type="entry name" value="ALTERED INHERITANCE OF MITOCHONDRIA PROTEIN 41, MITOCHONDRIAL"/>
    <property type="match status" value="1"/>
</dbReference>
<evidence type="ECO:0000313" key="2">
    <source>
        <dbReference type="Proteomes" id="UP000035337"/>
    </source>
</evidence>
<dbReference type="RefSeq" id="WP_052570481.1">
    <property type="nucleotide sequence ID" value="NZ_CP009498.1"/>
</dbReference>
<dbReference type="InterPro" id="IPR023168">
    <property type="entry name" value="GatB_Yqey_C_2"/>
</dbReference>
<dbReference type="STRING" id="1408281.Epro_0595"/>
<protein>
    <submittedName>
        <fullName evidence="1">GatB/Yqey family protein</fullName>
    </submittedName>
</protein>
<dbReference type="Proteomes" id="UP000035337">
    <property type="component" value="Chromosome"/>
</dbReference>
<dbReference type="PANTHER" id="PTHR28055:SF1">
    <property type="entry name" value="ALTERED INHERITANCE OF MITOCHONDRIA PROTEIN 41, MITOCHONDRIAL"/>
    <property type="match status" value="1"/>
</dbReference>
<accession>A0A0G3WKJ8</accession>
<dbReference type="Gene3D" id="1.10.1510.10">
    <property type="entry name" value="Uncharacterised protein YqeY/AIM41 PF09424, N-terminal domain"/>
    <property type="match status" value="1"/>
</dbReference>
<sequence>MINKLKEDLKIYMKAQDIEKLNVVRGILNEINIRDMKNIKITDDEILKVLRSELKKRKESIESFEKGGRQDLIDKEKREIDVINKYLPSEITDDDLFAKVKAAADASADKSFGVVMKAAIAALNGAADGKRISAAVKKVLENK</sequence>
<dbReference type="KEGG" id="epo:Epro_0595"/>
<evidence type="ECO:0000313" key="1">
    <source>
        <dbReference type="EMBL" id="AKL97974.1"/>
    </source>
</evidence>
<dbReference type="OrthoDB" id="9794041at2"/>
<dbReference type="InterPro" id="IPR003789">
    <property type="entry name" value="Asn/Gln_tRNA_amidoTrase-B-like"/>
</dbReference>
<dbReference type="EMBL" id="CP009498">
    <property type="protein sequence ID" value="AKL97974.1"/>
    <property type="molecule type" value="Genomic_DNA"/>
</dbReference>
<gene>
    <name evidence="1" type="ORF">Epro_0595</name>
</gene>
<reference evidence="1 2" key="1">
    <citation type="submission" date="2014-09" db="EMBL/GenBank/DDBJ databases">
        <title>Complete genome sequence of Endomicrobium proavitum.</title>
        <authorList>
            <person name="Zheng H."/>
        </authorList>
    </citation>
    <scope>NUCLEOTIDE SEQUENCE [LARGE SCALE GENOMIC DNA]</scope>
    <source>
        <strain evidence="1 2">Rsa215</strain>
    </source>
</reference>
<dbReference type="InterPro" id="IPR042184">
    <property type="entry name" value="YqeY/Aim41_N"/>
</dbReference>
<proteinExistence type="predicted"/>
<dbReference type="Gene3D" id="1.10.10.410">
    <property type="match status" value="1"/>
</dbReference>
<organism evidence="1 2">
    <name type="scientific">Endomicrobium proavitum</name>
    <dbReference type="NCBI Taxonomy" id="1408281"/>
    <lineage>
        <taxon>Bacteria</taxon>
        <taxon>Pseudomonadati</taxon>
        <taxon>Elusimicrobiota</taxon>
        <taxon>Endomicrobiia</taxon>
        <taxon>Endomicrobiales</taxon>
        <taxon>Endomicrobiaceae</taxon>
        <taxon>Endomicrobium</taxon>
    </lineage>
</organism>
<dbReference type="GO" id="GO:0016884">
    <property type="term" value="F:carbon-nitrogen ligase activity, with glutamine as amido-N-donor"/>
    <property type="evidence" value="ECO:0007669"/>
    <property type="project" value="InterPro"/>
</dbReference>
<dbReference type="Pfam" id="PF09424">
    <property type="entry name" value="YqeY"/>
    <property type="match status" value="1"/>
</dbReference>
<dbReference type="AlphaFoldDB" id="A0A0G3WKJ8"/>
<keyword evidence="2" id="KW-1185">Reference proteome</keyword>